<keyword evidence="1" id="KW-0812">Transmembrane</keyword>
<evidence type="ECO:0000256" key="1">
    <source>
        <dbReference type="SAM" id="Phobius"/>
    </source>
</evidence>
<feature type="domain" description="FecR protein" evidence="2">
    <location>
        <begin position="125"/>
        <end position="216"/>
    </location>
</feature>
<dbReference type="Proteomes" id="UP000183613">
    <property type="component" value="Unassembled WGS sequence"/>
</dbReference>
<name>A0A1H5NN07_PSEDM</name>
<feature type="transmembrane region" description="Helical" evidence="1">
    <location>
        <begin position="93"/>
        <end position="113"/>
    </location>
</feature>
<dbReference type="InterPro" id="IPR032623">
    <property type="entry name" value="FecR_N"/>
</dbReference>
<dbReference type="PANTHER" id="PTHR30273:SF2">
    <property type="entry name" value="PROTEIN FECR"/>
    <property type="match status" value="1"/>
</dbReference>
<dbReference type="Gene3D" id="2.60.120.1440">
    <property type="match status" value="1"/>
</dbReference>
<dbReference type="InterPro" id="IPR006860">
    <property type="entry name" value="FecR"/>
</dbReference>
<organism evidence="4 5">
    <name type="scientific">Pseudomonas deceptionensis</name>
    <dbReference type="NCBI Taxonomy" id="882211"/>
    <lineage>
        <taxon>Bacteria</taxon>
        <taxon>Pseudomonadati</taxon>
        <taxon>Pseudomonadota</taxon>
        <taxon>Gammaproteobacteria</taxon>
        <taxon>Pseudomonadales</taxon>
        <taxon>Pseudomonadaceae</taxon>
        <taxon>Pseudomonas</taxon>
    </lineage>
</organism>
<dbReference type="PIRSF" id="PIRSF018266">
    <property type="entry name" value="FecR"/>
    <property type="match status" value="1"/>
</dbReference>
<keyword evidence="1" id="KW-0472">Membrane</keyword>
<dbReference type="PANTHER" id="PTHR30273">
    <property type="entry name" value="PERIPLASMIC SIGNAL SENSOR AND SIGMA FACTOR ACTIVATOR FECR-RELATED"/>
    <property type="match status" value="1"/>
</dbReference>
<protein>
    <submittedName>
        <fullName evidence="4">FecR family protein</fullName>
    </submittedName>
</protein>
<keyword evidence="1" id="KW-1133">Transmembrane helix</keyword>
<dbReference type="EMBL" id="FNUD01000002">
    <property type="protein sequence ID" value="SEF02824.1"/>
    <property type="molecule type" value="Genomic_DNA"/>
</dbReference>
<accession>A0A1H5NN07</accession>
<reference evidence="4" key="1">
    <citation type="submission" date="2016-10" db="EMBL/GenBank/DDBJ databases">
        <authorList>
            <person name="Varghese N."/>
            <person name="Submissions S."/>
        </authorList>
    </citation>
    <scope>NUCLEOTIDE SEQUENCE [LARGE SCALE GENOMIC DNA]</scope>
    <source>
        <strain evidence="4">LMG 25555</strain>
    </source>
</reference>
<evidence type="ECO:0000259" key="2">
    <source>
        <dbReference type="Pfam" id="PF04773"/>
    </source>
</evidence>
<keyword evidence="5" id="KW-1185">Reference proteome</keyword>
<gene>
    <name evidence="4" type="ORF">SAMN04489800_3742</name>
</gene>
<feature type="domain" description="FecR N-terminal" evidence="3">
    <location>
        <begin position="23"/>
        <end position="61"/>
    </location>
</feature>
<dbReference type="Pfam" id="PF16220">
    <property type="entry name" value="DUF4880"/>
    <property type="match status" value="1"/>
</dbReference>
<dbReference type="Gene3D" id="3.55.50.30">
    <property type="match status" value="1"/>
</dbReference>
<dbReference type="AlphaFoldDB" id="A0A1H5NN07"/>
<dbReference type="Pfam" id="PF04773">
    <property type="entry name" value="FecR"/>
    <property type="match status" value="1"/>
</dbReference>
<proteinExistence type="predicted"/>
<comment type="caution">
    <text evidence="4">The sequence shown here is derived from an EMBL/GenBank/DDBJ whole genome shotgun (WGS) entry which is preliminary data.</text>
</comment>
<evidence type="ECO:0000313" key="5">
    <source>
        <dbReference type="Proteomes" id="UP000183613"/>
    </source>
</evidence>
<evidence type="ECO:0000313" key="4">
    <source>
        <dbReference type="EMBL" id="SEF02824.1"/>
    </source>
</evidence>
<sequence>MASVKDCRMDTRDCTCGSASVRDAAATWFARAQAQTLGVAEQAELAAWRAQHPCHEAEYQWLASLWSAADLLPQARLQALCEVPSPRLERRSFLAYGLAASVVAVAAGAGVWMQLQSSAGYHAEFATALGERSTVTLPDGSSIELNGRSRIRVHFERRQRSVELEQGEGMFSVAHDADRPFVVQAGAGQVTVTGTRFDVLREGDQARVAVESGHVRVQGGDSQAVVNLTAGLGTVVDAQGQVAAAQPVNTQALTAWRKGQLVFNDASLGEVAAQASRYRDKPLHVSTPELARLRLTSVFKTDDTDALLKALPQILPVAIRTRADGSQEIVAKK</sequence>
<evidence type="ECO:0000259" key="3">
    <source>
        <dbReference type="Pfam" id="PF16220"/>
    </source>
</evidence>
<dbReference type="InterPro" id="IPR012373">
    <property type="entry name" value="Ferrdict_sens_TM"/>
</dbReference>
<dbReference type="GO" id="GO:0016989">
    <property type="term" value="F:sigma factor antagonist activity"/>
    <property type="evidence" value="ECO:0007669"/>
    <property type="project" value="TreeGrafter"/>
</dbReference>